<dbReference type="VEuPathDB" id="CryptoDB:Cvel_24515"/>
<gene>
    <name evidence="1" type="ORF">Cvel_24515</name>
</gene>
<organism evidence="1">
    <name type="scientific">Chromera velia CCMP2878</name>
    <dbReference type="NCBI Taxonomy" id="1169474"/>
    <lineage>
        <taxon>Eukaryota</taxon>
        <taxon>Sar</taxon>
        <taxon>Alveolata</taxon>
        <taxon>Colpodellida</taxon>
        <taxon>Chromeraceae</taxon>
        <taxon>Chromera</taxon>
    </lineage>
</organism>
<name>A0A0G4H330_9ALVE</name>
<sequence>MLCCSCYLWQREVGVKAAMEAPEAEVGGVVAPLVAEGAAAGLEGITATRGRVLAERISRSAGSKEATNEALVPPRYSQFHKCRLGGCWRNKLAFGESRSQTGIG</sequence>
<dbReference type="EMBL" id="CDMZ01001830">
    <property type="protein sequence ID" value="CEM38093.1"/>
    <property type="molecule type" value="Genomic_DNA"/>
</dbReference>
<accession>A0A0G4H330</accession>
<protein>
    <submittedName>
        <fullName evidence="1">Uncharacterized protein</fullName>
    </submittedName>
</protein>
<evidence type="ECO:0000313" key="1">
    <source>
        <dbReference type="EMBL" id="CEM38093.1"/>
    </source>
</evidence>
<dbReference type="AlphaFoldDB" id="A0A0G4H330"/>
<reference evidence="1" key="1">
    <citation type="submission" date="2014-11" db="EMBL/GenBank/DDBJ databases">
        <authorList>
            <person name="Otto D Thomas"/>
            <person name="Naeem Raeece"/>
        </authorList>
    </citation>
    <scope>NUCLEOTIDE SEQUENCE</scope>
</reference>
<proteinExistence type="predicted"/>